<proteinExistence type="predicted"/>
<dbReference type="GO" id="GO:0005737">
    <property type="term" value="C:cytoplasm"/>
    <property type="evidence" value="ECO:0007669"/>
    <property type="project" value="InterPro"/>
</dbReference>
<accession>A0A8J5HM99</accession>
<dbReference type="Pfam" id="PF04194">
    <property type="entry name" value="PDCD2_C"/>
    <property type="match status" value="1"/>
</dbReference>
<gene>
    <name evidence="3" type="ORF">ZIOFF_019698</name>
</gene>
<feature type="domain" description="Programmed cell death protein 2 C-terminal" evidence="2">
    <location>
        <begin position="258"/>
        <end position="348"/>
    </location>
</feature>
<evidence type="ECO:0000313" key="4">
    <source>
        <dbReference type="Proteomes" id="UP000734854"/>
    </source>
</evidence>
<dbReference type="AlphaFoldDB" id="A0A8J5HM99"/>
<organism evidence="3 4">
    <name type="scientific">Zingiber officinale</name>
    <name type="common">Ginger</name>
    <name type="synonym">Amomum zingiber</name>
    <dbReference type="NCBI Taxonomy" id="94328"/>
    <lineage>
        <taxon>Eukaryota</taxon>
        <taxon>Viridiplantae</taxon>
        <taxon>Streptophyta</taxon>
        <taxon>Embryophyta</taxon>
        <taxon>Tracheophyta</taxon>
        <taxon>Spermatophyta</taxon>
        <taxon>Magnoliopsida</taxon>
        <taxon>Liliopsida</taxon>
        <taxon>Zingiberales</taxon>
        <taxon>Zingiberaceae</taxon>
        <taxon>Zingiber</taxon>
    </lineage>
</organism>
<dbReference type="EMBL" id="JACMSC010000005">
    <property type="protein sequence ID" value="KAG6522558.1"/>
    <property type="molecule type" value="Genomic_DNA"/>
</dbReference>
<sequence length="353" mass="39410">MGEVHIGLPGPWAENCREKADHYTTKIGGLPDWPIPEPNIKRELLYCRVCDGRLCLVAQVYAPILSTKLNIEERAIYIFGCPNQDCGKNPDSWRAIRLQKGDQDSEPNLALSNTLPSEKESFPMDGASNWLKDTLLMNDSGKLNDGSVGDKKLDDLARAFSEASALSSCSKKQNRKKRNNSSTRARVGRTTAEETPVPVLPCFYIYFQTNQAHGSIDAVSSFYSSLTLKEDVYPATDTDEEEKWVGETYEYDKALGADTTYLKFKKQMDTYPEQCLRYSYGGIPLLATSNSIEPDKCIHCGSPLVYELQLFSPILYFLQQAANASVACSADGWSWITLIVYTCSRVCTSYLNS</sequence>
<protein>
    <recommendedName>
        <fullName evidence="2">Programmed cell death protein 2 C-terminal domain-containing protein</fullName>
    </recommendedName>
</protein>
<comment type="caution">
    <text evidence="3">The sequence shown here is derived from an EMBL/GenBank/DDBJ whole genome shotgun (WGS) entry which is preliminary data.</text>
</comment>
<keyword evidence="4" id="KW-1185">Reference proteome</keyword>
<dbReference type="Proteomes" id="UP000734854">
    <property type="component" value="Unassembled WGS sequence"/>
</dbReference>
<dbReference type="InterPro" id="IPR007320">
    <property type="entry name" value="PDCD2_C"/>
</dbReference>
<feature type="region of interest" description="Disordered" evidence="1">
    <location>
        <begin position="104"/>
        <end position="123"/>
    </location>
</feature>
<dbReference type="PANTHER" id="PTHR47762">
    <property type="entry name" value="OSJNBB0079B02.4 PROTEIN"/>
    <property type="match status" value="1"/>
</dbReference>
<name>A0A8J5HM99_ZINOF</name>
<evidence type="ECO:0000256" key="1">
    <source>
        <dbReference type="SAM" id="MobiDB-lite"/>
    </source>
</evidence>
<evidence type="ECO:0000259" key="2">
    <source>
        <dbReference type="Pfam" id="PF04194"/>
    </source>
</evidence>
<dbReference type="PANTHER" id="PTHR47762:SF2">
    <property type="entry name" value="OS04G0640800 PROTEIN"/>
    <property type="match status" value="1"/>
</dbReference>
<reference evidence="3 4" key="1">
    <citation type="submission" date="2020-08" db="EMBL/GenBank/DDBJ databases">
        <title>Plant Genome Project.</title>
        <authorList>
            <person name="Zhang R.-G."/>
        </authorList>
    </citation>
    <scope>NUCLEOTIDE SEQUENCE [LARGE SCALE GENOMIC DNA]</scope>
    <source>
        <tissue evidence="3">Rhizome</tissue>
    </source>
</reference>
<evidence type="ECO:0000313" key="3">
    <source>
        <dbReference type="EMBL" id="KAG6522558.1"/>
    </source>
</evidence>
<feature type="region of interest" description="Disordered" evidence="1">
    <location>
        <begin position="170"/>
        <end position="191"/>
    </location>
</feature>